<name>A0A1M5GEP9_9BACT</name>
<accession>A0A1M5GEP9</accession>
<gene>
    <name evidence="1" type="ORF">SAMN02745131_04130</name>
</gene>
<dbReference type="InterPro" id="IPR011990">
    <property type="entry name" value="TPR-like_helical_dom_sf"/>
</dbReference>
<dbReference type="SUPFAM" id="SSF48452">
    <property type="entry name" value="TPR-like"/>
    <property type="match status" value="1"/>
</dbReference>
<evidence type="ECO:0000313" key="2">
    <source>
        <dbReference type="Proteomes" id="UP000184048"/>
    </source>
</evidence>
<dbReference type="OrthoDB" id="671970at2"/>
<dbReference type="Proteomes" id="UP000184048">
    <property type="component" value="Unassembled WGS sequence"/>
</dbReference>
<dbReference type="AlphaFoldDB" id="A0A1M5GEP9"/>
<protein>
    <submittedName>
        <fullName evidence="1">Uncharacterized protein</fullName>
    </submittedName>
</protein>
<organism evidence="1 2">
    <name type="scientific">Flavisolibacter ginsengisoli DSM 18119</name>
    <dbReference type="NCBI Taxonomy" id="1121884"/>
    <lineage>
        <taxon>Bacteria</taxon>
        <taxon>Pseudomonadati</taxon>
        <taxon>Bacteroidota</taxon>
        <taxon>Chitinophagia</taxon>
        <taxon>Chitinophagales</taxon>
        <taxon>Chitinophagaceae</taxon>
        <taxon>Flavisolibacter</taxon>
    </lineage>
</organism>
<reference evidence="1 2" key="1">
    <citation type="submission" date="2016-11" db="EMBL/GenBank/DDBJ databases">
        <authorList>
            <person name="Jaros S."/>
            <person name="Januszkiewicz K."/>
            <person name="Wedrychowicz H."/>
        </authorList>
    </citation>
    <scope>NUCLEOTIDE SEQUENCE [LARGE SCALE GENOMIC DNA]</scope>
    <source>
        <strain evidence="1 2">DSM 18119</strain>
    </source>
</reference>
<dbReference type="STRING" id="1121884.SAMN02745131_04130"/>
<proteinExistence type="predicted"/>
<sequence length="346" mass="39648">MNPADEIEPSPEPIAANVCRNCQAALPVMEGKIPLCQSCRSQFINFPIPKWIRAFGAGILLLLVFSLVSLPEQIRTGVHLQKGIKAASDHHYYTAQKELQQVVDHEPYYTEAQCRLLIAAFFNEDYKTVFSTYKMIENNEVKDQDLFKDVTDVLNRMETHLPTDSFNLLLEKKQGQLTETDYRNYFDSNAHDAYALTRYANLLYDQKNFAGADSVLNLVLKDNPFHTYALIIKIPLKRDQLQFDSSYYFINQLLALNKEDAYAIASRARTLLKQHKDGEAFKDARQSLDLNPSSPYGLATMALIYHYRNDIPKRDALMARAQKDSSLMESFDYVSNIVSGKEKFRD</sequence>
<dbReference type="EMBL" id="FQUU01000031">
    <property type="protein sequence ID" value="SHG02197.1"/>
    <property type="molecule type" value="Genomic_DNA"/>
</dbReference>
<keyword evidence="2" id="KW-1185">Reference proteome</keyword>
<dbReference type="Gene3D" id="1.25.40.10">
    <property type="entry name" value="Tetratricopeptide repeat domain"/>
    <property type="match status" value="1"/>
</dbReference>
<dbReference type="RefSeq" id="WP_072837238.1">
    <property type="nucleotide sequence ID" value="NZ_FQUU01000031.1"/>
</dbReference>
<evidence type="ECO:0000313" key="1">
    <source>
        <dbReference type="EMBL" id="SHG02197.1"/>
    </source>
</evidence>